<dbReference type="PANTHER" id="PTHR22750">
    <property type="entry name" value="G-PROTEIN COUPLED RECEPTOR"/>
    <property type="match status" value="1"/>
</dbReference>
<comment type="subcellular location">
    <subcellularLocation>
        <location evidence="1">Cell membrane</location>
        <topology evidence="1">Multi-pass membrane protein</topology>
    </subcellularLocation>
</comment>
<dbReference type="InterPro" id="IPR017452">
    <property type="entry name" value="GPCR_Rhodpsn_7TM"/>
</dbReference>
<dbReference type="SMART" id="SM01381">
    <property type="entry name" value="7TM_GPCR_Srsx"/>
    <property type="match status" value="1"/>
</dbReference>
<feature type="transmembrane region" description="Helical" evidence="6">
    <location>
        <begin position="170"/>
        <end position="197"/>
    </location>
</feature>
<evidence type="ECO:0000256" key="2">
    <source>
        <dbReference type="ARBA" id="ARBA00022475"/>
    </source>
</evidence>
<feature type="transmembrane region" description="Helical" evidence="6">
    <location>
        <begin position="130"/>
        <end position="150"/>
    </location>
</feature>
<feature type="domain" description="G-protein coupled receptors family 1 profile" evidence="7">
    <location>
        <begin position="30"/>
        <end position="267"/>
    </location>
</feature>
<dbReference type="SUPFAM" id="SSF81321">
    <property type="entry name" value="Family A G protein-coupled receptor-like"/>
    <property type="match status" value="1"/>
</dbReference>
<reference evidence="8" key="1">
    <citation type="submission" date="2023-06" db="EMBL/GenBank/DDBJ databases">
        <title>Genomic analysis of the entomopathogenic nematode Steinernema hermaphroditum.</title>
        <authorList>
            <person name="Schwarz E.M."/>
            <person name="Heppert J.K."/>
            <person name="Baniya A."/>
            <person name="Schwartz H.T."/>
            <person name="Tan C.-H."/>
            <person name="Antoshechkin I."/>
            <person name="Sternberg P.W."/>
            <person name="Goodrich-Blair H."/>
            <person name="Dillman A.R."/>
        </authorList>
    </citation>
    <scope>NUCLEOTIDE SEQUENCE</scope>
    <source>
        <strain evidence="8">PS9179</strain>
        <tissue evidence="8">Whole animal</tissue>
    </source>
</reference>
<feature type="transmembrane region" description="Helical" evidence="6">
    <location>
        <begin position="92"/>
        <end position="109"/>
    </location>
</feature>
<evidence type="ECO:0000256" key="3">
    <source>
        <dbReference type="ARBA" id="ARBA00022692"/>
    </source>
</evidence>
<evidence type="ECO:0000313" key="9">
    <source>
        <dbReference type="Proteomes" id="UP001175271"/>
    </source>
</evidence>
<evidence type="ECO:0000256" key="4">
    <source>
        <dbReference type="ARBA" id="ARBA00022989"/>
    </source>
</evidence>
<dbReference type="Proteomes" id="UP001175271">
    <property type="component" value="Unassembled WGS sequence"/>
</dbReference>
<keyword evidence="9" id="KW-1185">Reference proteome</keyword>
<keyword evidence="4 6" id="KW-1133">Transmembrane helix</keyword>
<dbReference type="InterPro" id="IPR019424">
    <property type="entry name" value="7TM_GPCR_Srsx"/>
</dbReference>
<gene>
    <name evidence="8" type="ORF">QR680_007671</name>
</gene>
<dbReference type="EMBL" id="JAUCMV010000001">
    <property type="protein sequence ID" value="KAK0422612.1"/>
    <property type="molecule type" value="Genomic_DNA"/>
</dbReference>
<organism evidence="8 9">
    <name type="scientific">Steinernema hermaphroditum</name>
    <dbReference type="NCBI Taxonomy" id="289476"/>
    <lineage>
        <taxon>Eukaryota</taxon>
        <taxon>Metazoa</taxon>
        <taxon>Ecdysozoa</taxon>
        <taxon>Nematoda</taxon>
        <taxon>Chromadorea</taxon>
        <taxon>Rhabditida</taxon>
        <taxon>Tylenchina</taxon>
        <taxon>Panagrolaimomorpha</taxon>
        <taxon>Strongyloidoidea</taxon>
        <taxon>Steinernematidae</taxon>
        <taxon>Steinernema</taxon>
    </lineage>
</organism>
<feature type="transmembrane region" description="Helical" evidence="6">
    <location>
        <begin position="209"/>
        <end position="226"/>
    </location>
</feature>
<dbReference type="InterPro" id="IPR000276">
    <property type="entry name" value="GPCR_Rhodpsn"/>
</dbReference>
<dbReference type="Pfam" id="PF10320">
    <property type="entry name" value="7TM_GPCR_Srsx"/>
    <property type="match status" value="1"/>
</dbReference>
<protein>
    <recommendedName>
        <fullName evidence="7">G-protein coupled receptors family 1 profile domain-containing protein</fullName>
    </recommendedName>
</protein>
<feature type="transmembrane region" description="Helical" evidence="6">
    <location>
        <begin position="21"/>
        <end position="40"/>
    </location>
</feature>
<dbReference type="GO" id="GO:0005886">
    <property type="term" value="C:plasma membrane"/>
    <property type="evidence" value="ECO:0007669"/>
    <property type="project" value="UniProtKB-SubCell"/>
</dbReference>
<dbReference type="AlphaFoldDB" id="A0AA39M6C2"/>
<evidence type="ECO:0000259" key="7">
    <source>
        <dbReference type="PROSITE" id="PS50262"/>
    </source>
</evidence>
<name>A0AA39M6C2_9BILA</name>
<keyword evidence="3 6" id="KW-0812">Transmembrane</keyword>
<keyword evidence="2" id="KW-1003">Cell membrane</keyword>
<accession>A0AA39M6C2</accession>
<evidence type="ECO:0000256" key="5">
    <source>
        <dbReference type="ARBA" id="ARBA00023136"/>
    </source>
</evidence>
<dbReference type="CDD" id="cd00637">
    <property type="entry name" value="7tm_classA_rhodopsin-like"/>
    <property type="match status" value="1"/>
</dbReference>
<proteinExistence type="predicted"/>
<evidence type="ECO:0000256" key="6">
    <source>
        <dbReference type="SAM" id="Phobius"/>
    </source>
</evidence>
<evidence type="ECO:0000313" key="8">
    <source>
        <dbReference type="EMBL" id="KAK0422612.1"/>
    </source>
</evidence>
<dbReference type="GO" id="GO:0004930">
    <property type="term" value="F:G protein-coupled receptor activity"/>
    <property type="evidence" value="ECO:0007669"/>
    <property type="project" value="InterPro"/>
</dbReference>
<comment type="caution">
    <text evidence="8">The sequence shown here is derived from an EMBL/GenBank/DDBJ whole genome shotgun (WGS) entry which is preliminary data.</text>
</comment>
<sequence>MEQFSADEDLRRSTVYLSLRLTFWLTSFLINMLIFVPTLLHQNFRRDSFKNVLAQLALGDIFLAIGSCARHLVNYGDGEGLTLLHCTLLEVFQLTGFVFIQLAILFISIDRFIAVKMPLFYHKLGNKRVIIYRWVIVALLTTVIAAPLFVEVDPIQTVYACKTSASWPMWYIRFIYGLAVAVVTTIIVLSLATVFTAQRLTQSEYNSRIYYTFIYITAVYVFLWTVPKISFLLITKVSHPTPLVSTLQWHVNGIADNTMGIANFVIYGWRHREVREAVVEMFQYKKTVRVVEVGHVVHYSTSYMV</sequence>
<dbReference type="Gene3D" id="1.20.1070.10">
    <property type="entry name" value="Rhodopsin 7-helix transmembrane proteins"/>
    <property type="match status" value="1"/>
</dbReference>
<keyword evidence="5 6" id="KW-0472">Membrane</keyword>
<dbReference type="PROSITE" id="PS50262">
    <property type="entry name" value="G_PROTEIN_RECEP_F1_2"/>
    <property type="match status" value="1"/>
</dbReference>
<evidence type="ECO:0000256" key="1">
    <source>
        <dbReference type="ARBA" id="ARBA00004651"/>
    </source>
</evidence>